<feature type="signal peptide" evidence="3">
    <location>
        <begin position="1"/>
        <end position="25"/>
    </location>
</feature>
<evidence type="ECO:0000259" key="4">
    <source>
        <dbReference type="Pfam" id="PF04234"/>
    </source>
</evidence>
<feature type="domain" description="CopC" evidence="4">
    <location>
        <begin position="28"/>
        <end position="119"/>
    </location>
</feature>
<evidence type="ECO:0000313" key="5">
    <source>
        <dbReference type="EMBL" id="AYV48223.1"/>
    </source>
</evidence>
<reference evidence="6 7" key="1">
    <citation type="submission" date="2017-12" db="EMBL/GenBank/DDBJ databases">
        <title>The genome sequence of Caulobacter flavus CGMCC1 15093.</title>
        <authorList>
            <person name="Gao J."/>
            <person name="Mao X."/>
            <person name="Sun J."/>
        </authorList>
    </citation>
    <scope>NUCLEOTIDE SEQUENCE [LARGE SCALE GENOMIC DNA]</scope>
    <source>
        <strain evidence="6 7">CGMCC1 15093</strain>
    </source>
</reference>
<reference evidence="5 8" key="2">
    <citation type="submission" date="2018-01" db="EMBL/GenBank/DDBJ databases">
        <title>Complete genome sequence of Caulobacter flavus RHGG3.</title>
        <authorList>
            <person name="Yang E."/>
        </authorList>
    </citation>
    <scope>NUCLEOTIDE SEQUENCE [LARGE SCALE GENOMIC DNA]</scope>
    <source>
        <strain evidence="5 8">RHGG3</strain>
    </source>
</reference>
<dbReference type="EMBL" id="CP026100">
    <property type="protein sequence ID" value="AYV48223.1"/>
    <property type="molecule type" value="Genomic_DNA"/>
</dbReference>
<evidence type="ECO:0000256" key="1">
    <source>
        <dbReference type="ARBA" id="ARBA00022729"/>
    </source>
</evidence>
<dbReference type="Pfam" id="PF04234">
    <property type="entry name" value="CopC"/>
    <property type="match status" value="1"/>
</dbReference>
<sequence>MTYRSTVAAAAALILGAALATAASAEIKLVQSAPAANTVVATTKSVSLTFSEKLAPGANLQLSMPEHGMKMGMKTTVSPDGMTLIGTPESALTSGGYKVAWTAAGADGKKMAGQVSFKVN</sequence>
<dbReference type="GO" id="GO:0042597">
    <property type="term" value="C:periplasmic space"/>
    <property type="evidence" value="ECO:0007669"/>
    <property type="project" value="InterPro"/>
</dbReference>
<evidence type="ECO:0000256" key="3">
    <source>
        <dbReference type="SAM" id="SignalP"/>
    </source>
</evidence>
<proteinExistence type="predicted"/>
<feature type="chain" id="PRO_5044578043" evidence="3">
    <location>
        <begin position="26"/>
        <end position="120"/>
    </location>
</feature>
<dbReference type="InterPro" id="IPR014756">
    <property type="entry name" value="Ig_E-set"/>
</dbReference>
<dbReference type="Proteomes" id="UP000234483">
    <property type="component" value="Unassembled WGS sequence"/>
</dbReference>
<dbReference type="Gene3D" id="2.60.40.1220">
    <property type="match status" value="1"/>
</dbReference>
<dbReference type="AlphaFoldDB" id="A0A2N5CW00"/>
<evidence type="ECO:0000313" key="8">
    <source>
        <dbReference type="Proteomes" id="UP000281192"/>
    </source>
</evidence>
<dbReference type="OrthoDB" id="9796814at2"/>
<name>A0A2N5CW00_9CAUL</name>
<dbReference type="GO" id="GO:0005507">
    <property type="term" value="F:copper ion binding"/>
    <property type="evidence" value="ECO:0007669"/>
    <property type="project" value="InterPro"/>
</dbReference>
<keyword evidence="8" id="KW-1185">Reference proteome</keyword>
<dbReference type="GO" id="GO:0046688">
    <property type="term" value="P:response to copper ion"/>
    <property type="evidence" value="ECO:0007669"/>
    <property type="project" value="InterPro"/>
</dbReference>
<dbReference type="RefSeq" id="WP_101712439.1">
    <property type="nucleotide sequence ID" value="NZ_CP026100.1"/>
</dbReference>
<dbReference type="Proteomes" id="UP000281192">
    <property type="component" value="Chromosome"/>
</dbReference>
<accession>A0A2N5CW00</accession>
<evidence type="ECO:0000313" key="6">
    <source>
        <dbReference type="EMBL" id="PLR17975.1"/>
    </source>
</evidence>
<evidence type="ECO:0000256" key="2">
    <source>
        <dbReference type="ARBA" id="ARBA00023008"/>
    </source>
</evidence>
<evidence type="ECO:0000313" key="7">
    <source>
        <dbReference type="Proteomes" id="UP000234483"/>
    </source>
</evidence>
<keyword evidence="1 3" id="KW-0732">Signal</keyword>
<gene>
    <name evidence="5" type="ORF">C1707_19240</name>
    <name evidence="6" type="ORF">CFHF_07710</name>
</gene>
<dbReference type="InterPro" id="IPR014755">
    <property type="entry name" value="Cu-Rt/internalin_Ig-like"/>
</dbReference>
<dbReference type="KEGG" id="cfh:C1707_19240"/>
<organism evidence="6 7">
    <name type="scientific">Caulobacter flavus</name>
    <dbReference type="NCBI Taxonomy" id="1679497"/>
    <lineage>
        <taxon>Bacteria</taxon>
        <taxon>Pseudomonadati</taxon>
        <taxon>Pseudomonadota</taxon>
        <taxon>Alphaproteobacteria</taxon>
        <taxon>Caulobacterales</taxon>
        <taxon>Caulobacteraceae</taxon>
        <taxon>Caulobacter</taxon>
    </lineage>
</organism>
<keyword evidence="2" id="KW-0186">Copper</keyword>
<dbReference type="InterPro" id="IPR007348">
    <property type="entry name" value="CopC_dom"/>
</dbReference>
<dbReference type="EMBL" id="PJRQ01000014">
    <property type="protein sequence ID" value="PLR17975.1"/>
    <property type="molecule type" value="Genomic_DNA"/>
</dbReference>
<protein>
    <submittedName>
        <fullName evidence="6">Copper resistance protein CopC</fullName>
    </submittedName>
</protein>
<dbReference type="SUPFAM" id="SSF81296">
    <property type="entry name" value="E set domains"/>
    <property type="match status" value="1"/>
</dbReference>